<dbReference type="InterPro" id="IPR036812">
    <property type="entry name" value="NAD(P)_OxRdtase_dom_sf"/>
</dbReference>
<dbReference type="InterPro" id="IPR018170">
    <property type="entry name" value="Aldo/ket_reductase_CS"/>
</dbReference>
<gene>
    <name evidence="7" type="ORF">WN944_011363</name>
</gene>
<dbReference type="SMR" id="A0AAP0MZQ0"/>
<dbReference type="PANTHER" id="PTHR11732">
    <property type="entry name" value="ALDO/KETO REDUCTASE"/>
    <property type="match status" value="1"/>
</dbReference>
<dbReference type="PRINTS" id="PR00069">
    <property type="entry name" value="ALDKETRDTASE"/>
</dbReference>
<dbReference type="CDD" id="cd19124">
    <property type="entry name" value="AKR_AKR4A_4B"/>
    <property type="match status" value="1"/>
</dbReference>
<evidence type="ECO:0000256" key="4">
    <source>
        <dbReference type="PIRSR" id="PIRSR000097-2"/>
    </source>
</evidence>
<dbReference type="EMBL" id="JBCGBO010000002">
    <property type="protein sequence ID" value="KAK9222922.1"/>
    <property type="molecule type" value="Genomic_DNA"/>
</dbReference>
<keyword evidence="8" id="KW-1185">Reference proteome</keyword>
<feature type="site" description="Lowers pKa of active site Tyr" evidence="5">
    <location>
        <position position="84"/>
    </location>
</feature>
<dbReference type="AlphaFoldDB" id="A0AAP0MZQ0"/>
<dbReference type="SUPFAM" id="SSF51430">
    <property type="entry name" value="NAD(P)-linked oxidoreductase"/>
    <property type="match status" value="1"/>
</dbReference>
<dbReference type="PIRSF" id="PIRSF000097">
    <property type="entry name" value="AKR"/>
    <property type="match status" value="1"/>
</dbReference>
<evidence type="ECO:0000256" key="3">
    <source>
        <dbReference type="PIRSR" id="PIRSR000097-1"/>
    </source>
</evidence>
<proteinExistence type="predicted"/>
<evidence type="ECO:0000313" key="7">
    <source>
        <dbReference type="EMBL" id="KAK9222922.1"/>
    </source>
</evidence>
<feature type="domain" description="NADP-dependent oxidoreductase" evidence="6">
    <location>
        <begin position="31"/>
        <end position="289"/>
    </location>
</feature>
<keyword evidence="2" id="KW-0560">Oxidoreductase</keyword>
<accession>A0AAP0MZQ0</accession>
<dbReference type="PROSITE" id="PS00063">
    <property type="entry name" value="ALDOKETO_REDUCTASE_3"/>
    <property type="match status" value="1"/>
</dbReference>
<dbReference type="GO" id="GO:0044550">
    <property type="term" value="P:secondary metabolite biosynthetic process"/>
    <property type="evidence" value="ECO:0007669"/>
    <property type="project" value="UniProtKB-ARBA"/>
</dbReference>
<dbReference type="PROSITE" id="PS00798">
    <property type="entry name" value="ALDOKETO_REDUCTASE_1"/>
    <property type="match status" value="1"/>
</dbReference>
<dbReference type="Gene3D" id="3.20.20.100">
    <property type="entry name" value="NADP-dependent oxidoreductase domain"/>
    <property type="match status" value="1"/>
</dbReference>
<evidence type="ECO:0000256" key="5">
    <source>
        <dbReference type="PIRSR" id="PIRSR000097-3"/>
    </source>
</evidence>
<dbReference type="FunFam" id="3.20.20.100:FF:000014">
    <property type="entry name" value="NAD(P)-linked oxidoreductase superfamily protein"/>
    <property type="match status" value="1"/>
</dbReference>
<organism evidence="7 8">
    <name type="scientific">Citrus x changshan-huyou</name>
    <dbReference type="NCBI Taxonomy" id="2935761"/>
    <lineage>
        <taxon>Eukaryota</taxon>
        <taxon>Viridiplantae</taxon>
        <taxon>Streptophyta</taxon>
        <taxon>Embryophyta</taxon>
        <taxon>Tracheophyta</taxon>
        <taxon>Spermatophyta</taxon>
        <taxon>Magnoliopsida</taxon>
        <taxon>eudicotyledons</taxon>
        <taxon>Gunneridae</taxon>
        <taxon>Pentapetalae</taxon>
        <taxon>rosids</taxon>
        <taxon>malvids</taxon>
        <taxon>Sapindales</taxon>
        <taxon>Rutaceae</taxon>
        <taxon>Aurantioideae</taxon>
        <taxon>Citrus</taxon>
    </lineage>
</organism>
<feature type="active site" description="Proton donor" evidence="3">
    <location>
        <position position="54"/>
    </location>
</feature>
<sequence length="318" mass="36125">MGTAIPEEPLGSTEKSIPLVGFGTVEYPLNEAFKERVLHAIKLGYRHFDTAASYPSEQPLGEALAEALRLGLVKSRDELFITSKLWLTDSYCGRVIPGLQKTLKTLGLEYLDLYLVHFPVSLIPEATYPVKPEDIRPFDYEGVWEEMEKCQELGLTKTIGVSNFTCKKLERLLATAKIPPAVNQVEMNPIWQQKKLREYCKEKGIHFSAFSPLGAVGTNWGHNRVMENEVLKQIAKAKGKTVAQVAIRWVYQQGVSVIVKSFNKERMEQNLDIFDWELSAEELQKIEQIPQYRGSRAEAYLSENGPFRTVEEIWDGEI</sequence>
<dbReference type="Pfam" id="PF00248">
    <property type="entry name" value="Aldo_ket_red"/>
    <property type="match status" value="1"/>
</dbReference>
<dbReference type="Proteomes" id="UP001428341">
    <property type="component" value="Unassembled WGS sequence"/>
</dbReference>
<dbReference type="InterPro" id="IPR020471">
    <property type="entry name" value="AKR"/>
</dbReference>
<dbReference type="InterPro" id="IPR044497">
    <property type="entry name" value="AKR4A/B"/>
</dbReference>
<reference evidence="7 8" key="1">
    <citation type="submission" date="2024-05" db="EMBL/GenBank/DDBJ databases">
        <title>Haplotype-resolved chromosome-level genome assembly of Huyou (Citrus changshanensis).</title>
        <authorList>
            <person name="Miao C."/>
            <person name="Chen W."/>
            <person name="Wu Y."/>
            <person name="Wang L."/>
            <person name="Zhao S."/>
            <person name="Grierson D."/>
            <person name="Xu C."/>
            <person name="Chen K."/>
        </authorList>
    </citation>
    <scope>NUCLEOTIDE SEQUENCE [LARGE SCALE GENOMIC DNA]</scope>
    <source>
        <strain evidence="7">01-14</strain>
        <tissue evidence="7">Leaf</tissue>
    </source>
</reference>
<dbReference type="GO" id="GO:0016616">
    <property type="term" value="F:oxidoreductase activity, acting on the CH-OH group of donors, NAD or NADP as acceptor"/>
    <property type="evidence" value="ECO:0007669"/>
    <property type="project" value="InterPro"/>
</dbReference>
<protein>
    <recommendedName>
        <fullName evidence="6">NADP-dependent oxidoreductase domain-containing protein</fullName>
    </recommendedName>
</protein>
<dbReference type="InterPro" id="IPR023210">
    <property type="entry name" value="NADP_OxRdtase_dom"/>
</dbReference>
<name>A0AAP0MZQ0_9ROSI</name>
<comment type="pathway">
    <text evidence="1">Secondary metabolite biosynthesis; terpenoid biosynthesis.</text>
</comment>
<dbReference type="PROSITE" id="PS00062">
    <property type="entry name" value="ALDOKETO_REDUCTASE_2"/>
    <property type="match status" value="1"/>
</dbReference>
<feature type="binding site" evidence="4">
    <location>
        <position position="117"/>
    </location>
    <ligand>
        <name>substrate</name>
    </ligand>
</feature>
<evidence type="ECO:0000256" key="2">
    <source>
        <dbReference type="ARBA" id="ARBA00023002"/>
    </source>
</evidence>
<evidence type="ECO:0000259" key="6">
    <source>
        <dbReference type="Pfam" id="PF00248"/>
    </source>
</evidence>
<evidence type="ECO:0000256" key="1">
    <source>
        <dbReference type="ARBA" id="ARBA00004721"/>
    </source>
</evidence>
<evidence type="ECO:0000313" key="8">
    <source>
        <dbReference type="Proteomes" id="UP001428341"/>
    </source>
</evidence>
<comment type="caution">
    <text evidence="7">The sequence shown here is derived from an EMBL/GenBank/DDBJ whole genome shotgun (WGS) entry which is preliminary data.</text>
</comment>